<accession>A0A0F9PKN1</accession>
<proteinExistence type="predicted"/>
<protein>
    <submittedName>
        <fullName evidence="1">Uncharacterized protein</fullName>
    </submittedName>
</protein>
<comment type="caution">
    <text evidence="1">The sequence shown here is derived from an EMBL/GenBank/DDBJ whole genome shotgun (WGS) entry which is preliminary data.</text>
</comment>
<reference evidence="1" key="1">
    <citation type="journal article" date="2015" name="Nature">
        <title>Complex archaea that bridge the gap between prokaryotes and eukaryotes.</title>
        <authorList>
            <person name="Spang A."/>
            <person name="Saw J.H."/>
            <person name="Jorgensen S.L."/>
            <person name="Zaremba-Niedzwiedzka K."/>
            <person name="Martijn J."/>
            <person name="Lind A.E."/>
            <person name="van Eijk R."/>
            <person name="Schleper C."/>
            <person name="Guy L."/>
            <person name="Ettema T.J."/>
        </authorList>
    </citation>
    <scope>NUCLEOTIDE SEQUENCE</scope>
</reference>
<feature type="non-terminal residue" evidence="1">
    <location>
        <position position="40"/>
    </location>
</feature>
<sequence>MSTGTEDLSDLERIEELFAFLQGSVPEGCHLQPDKVPKLT</sequence>
<evidence type="ECO:0000313" key="1">
    <source>
        <dbReference type="EMBL" id="KKM93797.1"/>
    </source>
</evidence>
<name>A0A0F9PKN1_9ZZZZ</name>
<dbReference type="EMBL" id="LAZR01006220">
    <property type="protein sequence ID" value="KKM93797.1"/>
    <property type="molecule type" value="Genomic_DNA"/>
</dbReference>
<gene>
    <name evidence="1" type="ORF">LCGC14_1204620</name>
</gene>
<organism evidence="1">
    <name type="scientific">marine sediment metagenome</name>
    <dbReference type="NCBI Taxonomy" id="412755"/>
    <lineage>
        <taxon>unclassified sequences</taxon>
        <taxon>metagenomes</taxon>
        <taxon>ecological metagenomes</taxon>
    </lineage>
</organism>
<dbReference type="AlphaFoldDB" id="A0A0F9PKN1"/>